<accession>A0AAE9Y6Q2</accession>
<sequence length="60" mass="6444">MKVAIDLEVTGDHWSGTVRTDGPDGAPTTFHGRLELLRTLEALADTTTGGPDPHDRRSTT</sequence>
<name>A0AAE9Y6Q2_9ACTN</name>
<dbReference type="KEGG" id="ima:PO878_03100"/>
<protein>
    <submittedName>
        <fullName evidence="1">Uncharacterized protein</fullName>
    </submittedName>
</protein>
<evidence type="ECO:0000313" key="1">
    <source>
        <dbReference type="EMBL" id="WCO67710.1"/>
    </source>
</evidence>
<keyword evidence="2" id="KW-1185">Reference proteome</keyword>
<gene>
    <name evidence="1" type="ORF">PO878_03100</name>
</gene>
<proteinExistence type="predicted"/>
<dbReference type="RefSeq" id="WP_272737231.1">
    <property type="nucleotide sequence ID" value="NZ_CP116942.1"/>
</dbReference>
<evidence type="ECO:0000313" key="2">
    <source>
        <dbReference type="Proteomes" id="UP001216390"/>
    </source>
</evidence>
<reference evidence="1" key="1">
    <citation type="submission" date="2023-01" db="EMBL/GenBank/DDBJ databases">
        <title>The diversity of Class Acidimicrobiia in South China Sea sediment environments and the proposal of Iamia marina sp. nov., a novel species of the genus Iamia.</title>
        <authorList>
            <person name="He Y."/>
            <person name="Tian X."/>
        </authorList>
    </citation>
    <scope>NUCLEOTIDE SEQUENCE</scope>
    <source>
        <strain evidence="1">DSM 19957</strain>
    </source>
</reference>
<dbReference type="EMBL" id="CP116942">
    <property type="protein sequence ID" value="WCO67710.1"/>
    <property type="molecule type" value="Genomic_DNA"/>
</dbReference>
<dbReference type="AlphaFoldDB" id="A0AAE9Y6Q2"/>
<organism evidence="1 2">
    <name type="scientific">Iamia majanohamensis</name>
    <dbReference type="NCBI Taxonomy" id="467976"/>
    <lineage>
        <taxon>Bacteria</taxon>
        <taxon>Bacillati</taxon>
        <taxon>Actinomycetota</taxon>
        <taxon>Acidimicrobiia</taxon>
        <taxon>Acidimicrobiales</taxon>
        <taxon>Iamiaceae</taxon>
        <taxon>Iamia</taxon>
    </lineage>
</organism>
<dbReference type="Proteomes" id="UP001216390">
    <property type="component" value="Chromosome"/>
</dbReference>